<gene>
    <name evidence="1" type="ORF">EQG66_14390</name>
</gene>
<dbReference type="Pfam" id="PF12487">
    <property type="entry name" value="DUF3703"/>
    <property type="match status" value="1"/>
</dbReference>
<evidence type="ECO:0000313" key="2">
    <source>
        <dbReference type="Proteomes" id="UP000290958"/>
    </source>
</evidence>
<dbReference type="Proteomes" id="UP000290958">
    <property type="component" value="Unassembled WGS sequence"/>
</dbReference>
<dbReference type="RefSeq" id="WP_129405232.1">
    <property type="nucleotide sequence ID" value="NZ_SBKP01000022.1"/>
</dbReference>
<reference evidence="2" key="1">
    <citation type="submission" date="2019-01" db="EMBL/GenBank/DDBJ databases">
        <title>Cytophagaceae bacterium strain CAR-16.</title>
        <authorList>
            <person name="Chen W.-M."/>
        </authorList>
    </citation>
    <scope>NUCLEOTIDE SEQUENCE [LARGE SCALE GENOMIC DNA]</scope>
    <source>
        <strain evidence="2">CHR27</strain>
    </source>
</reference>
<organism evidence="1 2">
    <name type="scientific">Sphingobium fluviale</name>
    <dbReference type="NCBI Taxonomy" id="2506423"/>
    <lineage>
        <taxon>Bacteria</taxon>
        <taxon>Pseudomonadati</taxon>
        <taxon>Pseudomonadota</taxon>
        <taxon>Alphaproteobacteria</taxon>
        <taxon>Sphingomonadales</taxon>
        <taxon>Sphingomonadaceae</taxon>
        <taxon>Sphingobium</taxon>
    </lineage>
</organism>
<keyword evidence="2" id="KW-1185">Reference proteome</keyword>
<proteinExistence type="predicted"/>
<comment type="caution">
    <text evidence="1">The sequence shown here is derived from an EMBL/GenBank/DDBJ whole genome shotgun (WGS) entry which is preliminary data.</text>
</comment>
<protein>
    <submittedName>
        <fullName evidence="1">DUF3703 domain-containing protein</fullName>
    </submittedName>
</protein>
<sequence>MKSSVVELINAEMAAYLAAKAGDDRVKAWGALERAHILSHPYLPLHVANHWAMLKFAFETRDAKEAIGQMTRLALAPLGALTGRIPIGNTGRSNVSAFKTMPIPDDLRDAISRVTT</sequence>
<accession>A0A4Q1KDK2</accession>
<dbReference type="InterPro" id="IPR022172">
    <property type="entry name" value="DUF3703"/>
</dbReference>
<evidence type="ECO:0000313" key="1">
    <source>
        <dbReference type="EMBL" id="RXR25193.1"/>
    </source>
</evidence>
<dbReference type="OrthoDB" id="9799416at2"/>
<name>A0A4Q1KDK2_9SPHN</name>
<dbReference type="AlphaFoldDB" id="A0A4Q1KDK2"/>
<dbReference type="EMBL" id="SBKP01000022">
    <property type="protein sequence ID" value="RXR25193.1"/>
    <property type="molecule type" value="Genomic_DNA"/>
</dbReference>